<dbReference type="Pfam" id="PF03050">
    <property type="entry name" value="DDE_Tnp_IS66"/>
    <property type="match status" value="1"/>
</dbReference>
<name>A0A8E6EVD5_9BACT</name>
<keyword evidence="3" id="KW-1185">Reference proteome</keyword>
<evidence type="ECO:0000259" key="1">
    <source>
        <dbReference type="Pfam" id="PF03050"/>
    </source>
</evidence>
<evidence type="ECO:0000313" key="3">
    <source>
        <dbReference type="Proteomes" id="UP000676194"/>
    </source>
</evidence>
<sequence length="124" mass="14520">MCAELWKYRPRLWTFVEVKGVELTNNAAERVLRPFVIWRKICFGTQSAAGRRFLERMVTVIETCRQQKRNCLAFIKEAIPAHFNNKTPAHSWPGRESVRAQVTNRILGRFSTVEVWINPERTTT</sequence>
<dbReference type="RefSeq" id="WP_213500219.1">
    <property type="nucleotide sequence ID" value="NZ_CP074694.1"/>
</dbReference>
<dbReference type="InterPro" id="IPR004291">
    <property type="entry name" value="Transposase_IS66_central"/>
</dbReference>
<dbReference type="InterPro" id="IPR052344">
    <property type="entry name" value="Transposase-related"/>
</dbReference>
<accession>A0A8E6EVD5</accession>
<evidence type="ECO:0000313" key="2">
    <source>
        <dbReference type="EMBL" id="QVL34819.1"/>
    </source>
</evidence>
<dbReference type="KEGG" id="tsph:KIH39_01885"/>
<dbReference type="Proteomes" id="UP000676194">
    <property type="component" value="Chromosome"/>
</dbReference>
<feature type="domain" description="Transposase IS66 central" evidence="1">
    <location>
        <begin position="7"/>
        <end position="50"/>
    </location>
</feature>
<dbReference type="EMBL" id="CP074694">
    <property type="protein sequence ID" value="QVL34819.1"/>
    <property type="molecule type" value="Genomic_DNA"/>
</dbReference>
<organism evidence="2 3">
    <name type="scientific">Telmatocola sphagniphila</name>
    <dbReference type="NCBI Taxonomy" id="1123043"/>
    <lineage>
        <taxon>Bacteria</taxon>
        <taxon>Pseudomonadati</taxon>
        <taxon>Planctomycetota</taxon>
        <taxon>Planctomycetia</taxon>
        <taxon>Gemmatales</taxon>
        <taxon>Gemmataceae</taxon>
    </lineage>
</organism>
<dbReference type="PANTHER" id="PTHR33678:SF1">
    <property type="entry name" value="BLL1576 PROTEIN"/>
    <property type="match status" value="1"/>
</dbReference>
<proteinExistence type="predicted"/>
<dbReference type="AlphaFoldDB" id="A0A8E6EVD5"/>
<reference evidence="2" key="1">
    <citation type="submission" date="2021-05" db="EMBL/GenBank/DDBJ databases">
        <title>Complete genome sequence of the cellulolytic planctomycete Telmatocola sphagniphila SP2T and characterization of the first cellulase from planctomycetes.</title>
        <authorList>
            <person name="Rakitin A.L."/>
            <person name="Beletsky A.V."/>
            <person name="Naumoff D.G."/>
            <person name="Kulichevskaya I.S."/>
            <person name="Mardanov A.V."/>
            <person name="Ravin N.V."/>
            <person name="Dedysh S.N."/>
        </authorList>
    </citation>
    <scope>NUCLEOTIDE SEQUENCE</scope>
    <source>
        <strain evidence="2">SP2T</strain>
    </source>
</reference>
<dbReference type="PANTHER" id="PTHR33678">
    <property type="entry name" value="BLL1576 PROTEIN"/>
    <property type="match status" value="1"/>
</dbReference>
<protein>
    <submittedName>
        <fullName evidence="2">Transposase</fullName>
    </submittedName>
</protein>
<gene>
    <name evidence="2" type="ORF">KIH39_01885</name>
</gene>